<sequence length="70" mass="7406">MADSYAIRTVDCTNQAGQDAKIIVTRRGRTIAIQLGEAVAVLDPVQAEALDLTLHDQISAVSRQAQEAGA</sequence>
<protein>
    <submittedName>
        <fullName evidence="1">Uncharacterized protein</fullName>
    </submittedName>
</protein>
<name>A0A917JPJ0_9PSEU</name>
<dbReference type="Proteomes" id="UP000597989">
    <property type="component" value="Unassembled WGS sequence"/>
</dbReference>
<reference evidence="1 2" key="1">
    <citation type="journal article" date="2014" name="Int. J. Syst. Evol. Microbiol.">
        <title>Complete genome sequence of Corynebacterium casei LMG S-19264T (=DSM 44701T), isolated from a smear-ripened cheese.</title>
        <authorList>
            <consortium name="US DOE Joint Genome Institute (JGI-PGF)"/>
            <person name="Walter F."/>
            <person name="Albersmeier A."/>
            <person name="Kalinowski J."/>
            <person name="Ruckert C."/>
        </authorList>
    </citation>
    <scope>NUCLEOTIDE SEQUENCE [LARGE SCALE GENOMIC DNA]</scope>
    <source>
        <strain evidence="1 2">CGMCC 4.7206</strain>
    </source>
</reference>
<organism evidence="1 2">
    <name type="scientific">Saccharopolyspora thermophila</name>
    <dbReference type="NCBI Taxonomy" id="89367"/>
    <lineage>
        <taxon>Bacteria</taxon>
        <taxon>Bacillati</taxon>
        <taxon>Actinomycetota</taxon>
        <taxon>Actinomycetes</taxon>
        <taxon>Pseudonocardiales</taxon>
        <taxon>Pseudonocardiaceae</taxon>
        <taxon>Saccharopolyspora</taxon>
    </lineage>
</organism>
<dbReference type="AlphaFoldDB" id="A0A917JPJ0"/>
<evidence type="ECO:0000313" key="2">
    <source>
        <dbReference type="Proteomes" id="UP000597989"/>
    </source>
</evidence>
<gene>
    <name evidence="1" type="ORF">GCM10011581_12440</name>
</gene>
<evidence type="ECO:0000313" key="1">
    <source>
        <dbReference type="EMBL" id="GGI76859.1"/>
    </source>
</evidence>
<accession>A0A917JPJ0</accession>
<proteinExistence type="predicted"/>
<comment type="caution">
    <text evidence="1">The sequence shown here is derived from an EMBL/GenBank/DDBJ whole genome shotgun (WGS) entry which is preliminary data.</text>
</comment>
<dbReference type="RefSeq" id="WP_188986245.1">
    <property type="nucleotide sequence ID" value="NZ_BMMT01000002.1"/>
</dbReference>
<dbReference type="EMBL" id="BMMT01000002">
    <property type="protein sequence ID" value="GGI76859.1"/>
    <property type="molecule type" value="Genomic_DNA"/>
</dbReference>